<dbReference type="AlphaFoldDB" id="A0A9P8L0Z3"/>
<sequence length="87" mass="9433">MENRNTNTGTNSPSLPGRHSRQQSLDERRRGPSTPPPPPSQPPASNNVQTPLSPSNPEAATAAGVDHLARDFGYLLKPEIYHPLTQL</sequence>
<name>A0A9P8L0Z3_9PEZI</name>
<evidence type="ECO:0000313" key="2">
    <source>
        <dbReference type="EMBL" id="KAH0545188.1"/>
    </source>
</evidence>
<feature type="compositionally biased region" description="Polar residues" evidence="1">
    <location>
        <begin position="46"/>
        <end position="58"/>
    </location>
</feature>
<feature type="compositionally biased region" description="Polar residues" evidence="1">
    <location>
        <begin position="1"/>
        <end position="14"/>
    </location>
</feature>
<reference evidence="2" key="1">
    <citation type="submission" date="2021-03" db="EMBL/GenBank/DDBJ databases">
        <title>Comparative genomics and phylogenomic investigation of the class Geoglossomycetes provide insights into ecological specialization and systematics.</title>
        <authorList>
            <person name="Melie T."/>
            <person name="Pirro S."/>
            <person name="Miller A.N."/>
            <person name="Quandt A."/>
        </authorList>
    </citation>
    <scope>NUCLEOTIDE SEQUENCE</scope>
    <source>
        <strain evidence="2">CAQ_001_2017</strain>
    </source>
</reference>
<evidence type="ECO:0000256" key="1">
    <source>
        <dbReference type="SAM" id="MobiDB-lite"/>
    </source>
</evidence>
<keyword evidence="3" id="KW-1185">Reference proteome</keyword>
<organism evidence="2 3">
    <name type="scientific">Trichoglossum hirsutum</name>
    <dbReference type="NCBI Taxonomy" id="265104"/>
    <lineage>
        <taxon>Eukaryota</taxon>
        <taxon>Fungi</taxon>
        <taxon>Dikarya</taxon>
        <taxon>Ascomycota</taxon>
        <taxon>Pezizomycotina</taxon>
        <taxon>Geoglossomycetes</taxon>
        <taxon>Geoglossales</taxon>
        <taxon>Geoglossaceae</taxon>
        <taxon>Trichoglossum</taxon>
    </lineage>
</organism>
<proteinExistence type="predicted"/>
<evidence type="ECO:0000313" key="3">
    <source>
        <dbReference type="Proteomes" id="UP000750711"/>
    </source>
</evidence>
<dbReference type="EMBL" id="JAGHQM010003286">
    <property type="protein sequence ID" value="KAH0545188.1"/>
    <property type="molecule type" value="Genomic_DNA"/>
</dbReference>
<protein>
    <submittedName>
        <fullName evidence="2">Uncharacterized protein</fullName>
    </submittedName>
</protein>
<feature type="region of interest" description="Disordered" evidence="1">
    <location>
        <begin position="1"/>
        <end position="60"/>
    </location>
</feature>
<gene>
    <name evidence="2" type="ORF">GP486_008464</name>
</gene>
<accession>A0A9P8L0Z3</accession>
<comment type="caution">
    <text evidence="2">The sequence shown here is derived from an EMBL/GenBank/DDBJ whole genome shotgun (WGS) entry which is preliminary data.</text>
</comment>
<dbReference type="Proteomes" id="UP000750711">
    <property type="component" value="Unassembled WGS sequence"/>
</dbReference>
<feature type="non-terminal residue" evidence="2">
    <location>
        <position position="87"/>
    </location>
</feature>
<feature type="compositionally biased region" description="Pro residues" evidence="1">
    <location>
        <begin position="33"/>
        <end position="42"/>
    </location>
</feature>